<dbReference type="SUPFAM" id="SSF52317">
    <property type="entry name" value="Class I glutamine amidotransferase-like"/>
    <property type="match status" value="1"/>
</dbReference>
<evidence type="ECO:0000256" key="2">
    <source>
        <dbReference type="ARBA" id="ARBA00022490"/>
    </source>
</evidence>
<evidence type="ECO:0000256" key="6">
    <source>
        <dbReference type="ARBA" id="ARBA00023315"/>
    </source>
</evidence>
<name>B7GI48_ANOFW</name>
<dbReference type="KEGG" id="afl:Aflv_1464"/>
<dbReference type="UniPathway" id="UPA00051">
    <property type="reaction ID" value="UER00074"/>
</dbReference>
<evidence type="ECO:0000256" key="4">
    <source>
        <dbReference type="ARBA" id="ARBA00022679"/>
    </source>
</evidence>
<protein>
    <recommendedName>
        <fullName evidence="8">Homoserine O-acetyltransferase</fullName>
        <shortName evidence="8">HAT</shortName>
        <ecNumber evidence="8">2.3.1.31</ecNumber>
    </recommendedName>
    <alternativeName>
        <fullName evidence="8">Homoserine transacetylase</fullName>
        <shortName evidence="8">HTA</shortName>
    </alternativeName>
</protein>
<keyword evidence="5 8" id="KW-0486">Methionine biosynthesis</keyword>
<keyword evidence="6 8" id="KW-0012">Acyltransferase</keyword>
<reference evidence="10 11" key="1">
    <citation type="journal article" date="2008" name="Genome Biol.">
        <title>Encapsulated in silica: genome, proteome and physiology of the thermophilic bacterium Anoxybacillus flavithermus WK1.</title>
        <authorList>
            <person name="Saw J.H."/>
            <person name="Mountain B.W."/>
            <person name="Feng L."/>
            <person name="Omelchenko M.V."/>
            <person name="Hou S."/>
            <person name="Saito J.A."/>
            <person name="Stott M.B."/>
            <person name="Li D."/>
            <person name="Zhao G."/>
            <person name="Wu J."/>
            <person name="Galperin M.Y."/>
            <person name="Koonin E.V."/>
            <person name="Makarova K.S."/>
            <person name="Wolf Y.I."/>
            <person name="Rigden D.J."/>
            <person name="Dunfield P.F."/>
            <person name="Wang L."/>
            <person name="Alam M."/>
        </authorList>
    </citation>
    <scope>NUCLEOTIDE SEQUENCE [LARGE SCALE GENOMIC DNA]</scope>
    <source>
        <strain evidence="11">DSM 21510 / WK1</strain>
    </source>
</reference>
<comment type="function">
    <text evidence="8">Transfers an acetyl group from acetyl-CoA to L-homoserine, forming acetyl-L-homoserine.</text>
</comment>
<dbReference type="HOGENOM" id="CLU_057851_0_1_9"/>
<dbReference type="InterPro" id="IPR029062">
    <property type="entry name" value="Class_I_gatase-like"/>
</dbReference>
<dbReference type="GO" id="GO:0019281">
    <property type="term" value="P:L-methionine biosynthetic process from homoserine via O-succinyl-L-homoserine and cystathionine"/>
    <property type="evidence" value="ECO:0007669"/>
    <property type="project" value="InterPro"/>
</dbReference>
<evidence type="ECO:0000256" key="8">
    <source>
        <dbReference type="HAMAP-Rule" id="MF_00295"/>
    </source>
</evidence>
<proteinExistence type="inferred from homology"/>
<dbReference type="InterPro" id="IPR033752">
    <property type="entry name" value="MetA_family"/>
</dbReference>
<dbReference type="AlphaFoldDB" id="B7GI48"/>
<gene>
    <name evidence="10" type="primary">metA</name>
    <name evidence="8" type="synonym">metAA</name>
    <name evidence="10" type="ordered locus">Aflv_1464</name>
</gene>
<evidence type="ECO:0000256" key="1">
    <source>
        <dbReference type="ARBA" id="ARBA00004496"/>
    </source>
</evidence>
<dbReference type="Gene3D" id="3.40.50.880">
    <property type="match status" value="1"/>
</dbReference>
<feature type="binding site" evidence="8">
    <location>
        <position position="166"/>
    </location>
    <ligand>
        <name>substrate</name>
    </ligand>
</feature>
<feature type="binding site" evidence="8">
    <location>
        <position position="195"/>
    </location>
    <ligand>
        <name>substrate</name>
    </ligand>
</feature>
<comment type="similarity">
    <text evidence="8">Belongs to the MetA family.</text>
</comment>
<dbReference type="Proteomes" id="UP000000742">
    <property type="component" value="Chromosome"/>
</dbReference>
<dbReference type="PIRSF" id="PIRSF000450">
    <property type="entry name" value="H_ser_succinyltr"/>
    <property type="match status" value="1"/>
</dbReference>
<comment type="catalytic activity">
    <reaction evidence="7 8">
        <text>L-homoserine + acetyl-CoA = O-acetyl-L-homoserine + CoA</text>
        <dbReference type="Rhea" id="RHEA:13701"/>
        <dbReference type="ChEBI" id="CHEBI:57287"/>
        <dbReference type="ChEBI" id="CHEBI:57288"/>
        <dbReference type="ChEBI" id="CHEBI:57476"/>
        <dbReference type="ChEBI" id="CHEBI:57716"/>
        <dbReference type="EC" id="2.3.1.31"/>
    </reaction>
</comment>
<dbReference type="CDD" id="cd03131">
    <property type="entry name" value="GATase1_HTS"/>
    <property type="match status" value="1"/>
</dbReference>
<dbReference type="PANTHER" id="PTHR20919">
    <property type="entry name" value="HOMOSERINE O-SUCCINYLTRANSFERASE"/>
    <property type="match status" value="1"/>
</dbReference>
<comment type="subcellular location">
    <subcellularLocation>
        <location evidence="1 8">Cytoplasm</location>
    </subcellularLocation>
</comment>
<dbReference type="EMBL" id="CP000922">
    <property type="protein sequence ID" value="ACJ33830.1"/>
    <property type="molecule type" value="Genomic_DNA"/>
</dbReference>
<organism evidence="10 11">
    <name type="scientific">Anoxybacillus flavithermus (strain DSM 21510 / WK1)</name>
    <dbReference type="NCBI Taxonomy" id="491915"/>
    <lineage>
        <taxon>Bacteria</taxon>
        <taxon>Bacillati</taxon>
        <taxon>Bacillota</taxon>
        <taxon>Bacilli</taxon>
        <taxon>Bacillales</taxon>
        <taxon>Anoxybacillaceae</taxon>
        <taxon>Anoxybacillus</taxon>
    </lineage>
</organism>
<evidence type="ECO:0000256" key="9">
    <source>
        <dbReference type="PIRSR" id="PIRSR000450-1"/>
    </source>
</evidence>
<dbReference type="HAMAP" id="MF_00295">
    <property type="entry name" value="MetA_acyltransf"/>
    <property type="match status" value="1"/>
</dbReference>
<feature type="active site" description="Proton acceptor" evidence="8">
    <location>
        <position position="238"/>
    </location>
</feature>
<evidence type="ECO:0000313" key="11">
    <source>
        <dbReference type="Proteomes" id="UP000000742"/>
    </source>
</evidence>
<comment type="pathway">
    <text evidence="8">Amino-acid biosynthesis; L-methionine biosynthesis via de novo pathway; O-acetyl-L-homoserine from L-homoserine: step 1/1.</text>
</comment>
<dbReference type="Pfam" id="PF04204">
    <property type="entry name" value="HTS"/>
    <property type="match status" value="1"/>
</dbReference>
<keyword evidence="4 8" id="KW-0808">Transferase</keyword>
<accession>B7GI48</accession>
<dbReference type="eggNOG" id="COG1897">
    <property type="taxonomic scope" value="Bacteria"/>
</dbReference>
<dbReference type="InterPro" id="IPR005697">
    <property type="entry name" value="HST_MetA"/>
</dbReference>
<dbReference type="GO" id="GO:0004414">
    <property type="term" value="F:homoserine O-acetyltransferase activity"/>
    <property type="evidence" value="ECO:0007669"/>
    <property type="project" value="UniProtKB-EC"/>
</dbReference>
<feature type="active site" description="Acyl-thioester intermediate" evidence="8 9">
    <location>
        <position position="145"/>
    </location>
</feature>
<evidence type="ECO:0000313" key="10">
    <source>
        <dbReference type="EMBL" id="ACJ33830.1"/>
    </source>
</evidence>
<feature type="binding site" evidence="8">
    <location>
        <position position="252"/>
    </location>
    <ligand>
        <name>substrate</name>
    </ligand>
</feature>
<dbReference type="GO" id="GO:0005737">
    <property type="term" value="C:cytoplasm"/>
    <property type="evidence" value="ECO:0007669"/>
    <property type="project" value="UniProtKB-SubCell"/>
</dbReference>
<keyword evidence="2 8" id="KW-0963">Cytoplasm</keyword>
<evidence type="ECO:0000256" key="3">
    <source>
        <dbReference type="ARBA" id="ARBA00022605"/>
    </source>
</evidence>
<dbReference type="EC" id="2.3.1.31" evidence="8"/>
<feature type="site" description="Important for acyl-CoA specificity" evidence="8">
    <location>
        <position position="114"/>
    </location>
</feature>
<dbReference type="GO" id="GO:0008899">
    <property type="term" value="F:homoserine O-succinyltransferase activity"/>
    <property type="evidence" value="ECO:0007669"/>
    <property type="project" value="UniProtKB-UniRule"/>
</dbReference>
<evidence type="ECO:0000256" key="5">
    <source>
        <dbReference type="ARBA" id="ARBA00023167"/>
    </source>
</evidence>
<feature type="active site" evidence="8">
    <location>
        <position position="240"/>
    </location>
</feature>
<comment type="caution">
    <text evidence="8">Lacks conserved residue(s) required for the propagation of feature annotation.</text>
</comment>
<feature type="site" description="Important for substrate specificity" evidence="8">
    <location>
        <position position="195"/>
    </location>
</feature>
<evidence type="ECO:0000256" key="7">
    <source>
        <dbReference type="ARBA" id="ARBA00049043"/>
    </source>
</evidence>
<dbReference type="PANTHER" id="PTHR20919:SF0">
    <property type="entry name" value="HOMOSERINE O-SUCCINYLTRANSFERASE"/>
    <property type="match status" value="1"/>
</dbReference>
<dbReference type="STRING" id="491915.Aflv_1464"/>
<dbReference type="FunFam" id="3.40.50.880:FF:000004">
    <property type="entry name" value="Homoserine O-succinyltransferase"/>
    <property type="match status" value="1"/>
</dbReference>
<keyword evidence="3 8" id="KW-0028">Amino-acid biosynthesis</keyword>
<sequence length="305" mass="35950">MRTLPINIPRDLPAKEILEQENIFVMDEDRAYSQDIRPLNIIILNLMPQKEKAETQLLRLLGNSPLQVNVTFLRPETHEAKTTSKHHLDQFYTTFQHVQHRKYDGMIITGAPVEHLPFEQVDYWNELTHIMEWTKTNVTSTLHICWGAQAGMYYHYGIPKYDLPQKCFGVFDHMLEQKHVKLIRGFDDIHKIPHSRHTDVKREHIESVSELTILSSSEEAGVCLVISNDGKQVFLTGHPEYDATTLKEEYERDLAKGLDIQIPKYYFPHDDPNKQPYNTWRSHANLLFVNWLNYYVYQETPYVWE</sequence>
<dbReference type="NCBIfam" id="TIGR01001">
    <property type="entry name" value="metA"/>
    <property type="match status" value="1"/>
</dbReference>